<organism evidence="5 6">
    <name type="scientific">Rhizobium dioscoreae</name>
    <dbReference type="NCBI Taxonomy" id="2653122"/>
    <lineage>
        <taxon>Bacteria</taxon>
        <taxon>Pseudomonadati</taxon>
        <taxon>Pseudomonadota</taxon>
        <taxon>Alphaproteobacteria</taxon>
        <taxon>Hyphomicrobiales</taxon>
        <taxon>Rhizobiaceae</taxon>
        <taxon>Rhizobium/Agrobacterium group</taxon>
        <taxon>Rhizobium</taxon>
    </lineage>
</organism>
<keyword evidence="1" id="KW-0805">Transcription regulation</keyword>
<dbReference type="PANTHER" id="PTHR30154">
    <property type="entry name" value="LEUCINE-RESPONSIVE REGULATORY PROTEIN"/>
    <property type="match status" value="1"/>
</dbReference>
<name>A0ABQ0Z613_9HYPH</name>
<dbReference type="Pfam" id="PF13412">
    <property type="entry name" value="HTH_24"/>
    <property type="match status" value="1"/>
</dbReference>
<comment type="caution">
    <text evidence="5">The sequence shown here is derived from an EMBL/GenBank/DDBJ whole genome shotgun (WGS) entry which is preliminary data.</text>
</comment>
<reference evidence="5 6" key="1">
    <citation type="journal article" date="2020" name="Genome Biol. Evol.">
        <title>Rhizobium dioscoreae sp. nov., a plant growth-promoting bacterium isolated from yam (Dioscorea species).</title>
        <authorList>
            <person name="Ouyabe M."/>
            <person name="Tanaka N."/>
            <person name="Shiwa Y."/>
            <person name="Fujita N."/>
            <person name="Kikuno H."/>
            <person name="Babil P."/>
            <person name="Shiwachi H."/>
        </authorList>
    </citation>
    <scope>NUCLEOTIDE SEQUENCE [LARGE SCALE GENOMIC DNA]</scope>
    <source>
        <strain evidence="5 6">S-93</strain>
    </source>
</reference>
<keyword evidence="2" id="KW-0238">DNA-binding</keyword>
<evidence type="ECO:0000256" key="2">
    <source>
        <dbReference type="ARBA" id="ARBA00023125"/>
    </source>
</evidence>
<sequence>MMGVPNESLGLDEIDQRMLESLARNARISLKELAEAAGLSSPSAGERLRRLEERGIISAFTVDIAPEAIGYPLQAIVRIRPLPGQLHVVERIIQETPEFIECDKVTGDDCFIGRLVVRSMSELDGILDKITERAETNTSMIKATPVKRRLPPLSR</sequence>
<dbReference type="PANTHER" id="PTHR30154:SF51">
    <property type="entry name" value="ASNC-FAMILY TRANSCRIPTIONAL REGULATORY PROTEIN"/>
    <property type="match status" value="1"/>
</dbReference>
<dbReference type="InterPro" id="IPR036388">
    <property type="entry name" value="WH-like_DNA-bd_sf"/>
</dbReference>
<dbReference type="InterPro" id="IPR036390">
    <property type="entry name" value="WH_DNA-bd_sf"/>
</dbReference>
<protein>
    <submittedName>
        <fullName evidence="5">Transcriptional regulator</fullName>
    </submittedName>
</protein>
<dbReference type="PRINTS" id="PR00033">
    <property type="entry name" value="HTHASNC"/>
</dbReference>
<dbReference type="Gene3D" id="3.30.70.920">
    <property type="match status" value="1"/>
</dbReference>
<feature type="domain" description="HTH asnC-type" evidence="4">
    <location>
        <begin position="11"/>
        <end position="72"/>
    </location>
</feature>
<keyword evidence="3" id="KW-0804">Transcription</keyword>
<evidence type="ECO:0000259" key="4">
    <source>
        <dbReference type="PROSITE" id="PS50956"/>
    </source>
</evidence>
<dbReference type="InterPro" id="IPR019888">
    <property type="entry name" value="Tscrpt_reg_AsnC-like"/>
</dbReference>
<dbReference type="InterPro" id="IPR000485">
    <property type="entry name" value="AsnC-type_HTH_dom"/>
</dbReference>
<dbReference type="PROSITE" id="PS50956">
    <property type="entry name" value="HTH_ASNC_2"/>
    <property type="match status" value="1"/>
</dbReference>
<dbReference type="InterPro" id="IPR011991">
    <property type="entry name" value="ArsR-like_HTH"/>
</dbReference>
<dbReference type="InterPro" id="IPR011008">
    <property type="entry name" value="Dimeric_a/b-barrel"/>
</dbReference>
<dbReference type="CDD" id="cd00090">
    <property type="entry name" value="HTH_ARSR"/>
    <property type="match status" value="1"/>
</dbReference>
<dbReference type="Gene3D" id="1.10.10.10">
    <property type="entry name" value="Winged helix-like DNA-binding domain superfamily/Winged helix DNA-binding domain"/>
    <property type="match status" value="1"/>
</dbReference>
<accession>A0ABQ0Z613</accession>
<dbReference type="InterPro" id="IPR019887">
    <property type="entry name" value="Tscrpt_reg_AsnC/Lrp_C"/>
</dbReference>
<gene>
    <name evidence="5" type="ORF">RsS93_33660</name>
</gene>
<evidence type="ECO:0000256" key="1">
    <source>
        <dbReference type="ARBA" id="ARBA00023015"/>
    </source>
</evidence>
<dbReference type="SUPFAM" id="SSF54909">
    <property type="entry name" value="Dimeric alpha+beta barrel"/>
    <property type="match status" value="1"/>
</dbReference>
<evidence type="ECO:0000256" key="3">
    <source>
        <dbReference type="ARBA" id="ARBA00023163"/>
    </source>
</evidence>
<dbReference type="Proteomes" id="UP000390335">
    <property type="component" value="Unassembled WGS sequence"/>
</dbReference>
<evidence type="ECO:0000313" key="6">
    <source>
        <dbReference type="Proteomes" id="UP000390335"/>
    </source>
</evidence>
<dbReference type="EMBL" id="BLAJ01000003">
    <property type="protein sequence ID" value="GES50752.1"/>
    <property type="molecule type" value="Genomic_DNA"/>
</dbReference>
<dbReference type="Pfam" id="PF01037">
    <property type="entry name" value="AsnC_trans_reg"/>
    <property type="match status" value="1"/>
</dbReference>
<proteinExistence type="predicted"/>
<dbReference type="SMART" id="SM00344">
    <property type="entry name" value="HTH_ASNC"/>
    <property type="match status" value="1"/>
</dbReference>
<evidence type="ECO:0000313" key="5">
    <source>
        <dbReference type="EMBL" id="GES50752.1"/>
    </source>
</evidence>
<dbReference type="SUPFAM" id="SSF46785">
    <property type="entry name" value="Winged helix' DNA-binding domain"/>
    <property type="match status" value="1"/>
</dbReference>
<keyword evidence="6" id="KW-1185">Reference proteome</keyword>